<evidence type="ECO:0000313" key="3">
    <source>
        <dbReference type="WBParaSite" id="GPUH_0001334901-mRNA-1"/>
    </source>
</evidence>
<reference evidence="1 2" key="2">
    <citation type="submission" date="2018-11" db="EMBL/GenBank/DDBJ databases">
        <authorList>
            <consortium name="Pathogen Informatics"/>
        </authorList>
    </citation>
    <scope>NUCLEOTIDE SEQUENCE [LARGE SCALE GENOMIC DNA]</scope>
</reference>
<dbReference type="OrthoDB" id="10645345at2759"/>
<keyword evidence="2" id="KW-1185">Reference proteome</keyword>
<dbReference type="EMBL" id="UYRT01080123">
    <property type="protein sequence ID" value="VDN22084.1"/>
    <property type="molecule type" value="Genomic_DNA"/>
</dbReference>
<evidence type="ECO:0000313" key="1">
    <source>
        <dbReference type="EMBL" id="VDN22084.1"/>
    </source>
</evidence>
<proteinExistence type="predicted"/>
<sequence>MLKSFTIIWVLSVDVKDDKQMINGGDADYRVDSSSFYIIVAIQSSIPLVISVEKSTACCEDSLPIRTYDPIIVAAANQQNLRFMLPPPTYQMRANAYIRKRSSLVEALSNSLFSETDDNDDDDEESVVAPVNGAHDCAMNSIYNDNNNVNRMMSKVLPPPSCQKSSLQVEQVYSVKRVTCSKVTSLFTHLIHHYRRH</sequence>
<accession>A0A183DX93</accession>
<name>A0A183DX93_9BILA</name>
<organism evidence="3">
    <name type="scientific">Gongylonema pulchrum</name>
    <dbReference type="NCBI Taxonomy" id="637853"/>
    <lineage>
        <taxon>Eukaryota</taxon>
        <taxon>Metazoa</taxon>
        <taxon>Ecdysozoa</taxon>
        <taxon>Nematoda</taxon>
        <taxon>Chromadorea</taxon>
        <taxon>Rhabditida</taxon>
        <taxon>Spirurina</taxon>
        <taxon>Spiruromorpha</taxon>
        <taxon>Spiruroidea</taxon>
        <taxon>Gongylonematidae</taxon>
        <taxon>Gongylonema</taxon>
    </lineage>
</organism>
<dbReference type="WBParaSite" id="GPUH_0001334901-mRNA-1">
    <property type="protein sequence ID" value="GPUH_0001334901-mRNA-1"/>
    <property type="gene ID" value="GPUH_0001334901"/>
</dbReference>
<evidence type="ECO:0000313" key="2">
    <source>
        <dbReference type="Proteomes" id="UP000271098"/>
    </source>
</evidence>
<dbReference type="Proteomes" id="UP000271098">
    <property type="component" value="Unassembled WGS sequence"/>
</dbReference>
<dbReference type="AlphaFoldDB" id="A0A183DX93"/>
<gene>
    <name evidence="1" type="ORF">GPUH_LOCUS13334</name>
</gene>
<reference evidence="3" key="1">
    <citation type="submission" date="2016-06" db="UniProtKB">
        <authorList>
            <consortium name="WormBaseParasite"/>
        </authorList>
    </citation>
    <scope>IDENTIFICATION</scope>
</reference>
<protein>
    <submittedName>
        <fullName evidence="1 3">Uncharacterized protein</fullName>
    </submittedName>
</protein>